<name>A0A6G1S998_9ACAR</name>
<evidence type="ECO:0000256" key="2">
    <source>
        <dbReference type="ARBA" id="ARBA00024195"/>
    </source>
</evidence>
<keyword evidence="1" id="KW-1015">Disulfide bond</keyword>
<gene>
    <name evidence="5" type="primary">ACR</name>
    <name evidence="5" type="ORF">g.1853</name>
</gene>
<reference evidence="5" key="1">
    <citation type="submission" date="2018-10" db="EMBL/GenBank/DDBJ databases">
        <title>Transcriptome assembly of Aceria tosichella (Wheat curl mite) Type 2.</title>
        <authorList>
            <person name="Scully E.D."/>
            <person name="Geib S.M."/>
            <person name="Palmer N.A."/>
            <person name="Gupta A.K."/>
            <person name="Sarath G."/>
            <person name="Tatineni S."/>
        </authorList>
    </citation>
    <scope>NUCLEOTIDE SEQUENCE</scope>
    <source>
        <strain evidence="5">LincolnNE</strain>
    </source>
</reference>
<dbReference type="PROSITE" id="PS50240">
    <property type="entry name" value="TRYPSIN_DOM"/>
    <property type="match status" value="1"/>
</dbReference>
<dbReference type="CDD" id="cd00190">
    <property type="entry name" value="Tryp_SPc"/>
    <property type="match status" value="1"/>
</dbReference>
<accession>A0A6G1S998</accession>
<evidence type="ECO:0000313" key="5">
    <source>
        <dbReference type="EMBL" id="MDE47075.1"/>
    </source>
</evidence>
<comment type="similarity">
    <text evidence="2">Belongs to the peptidase S1 family. CLIP subfamily.</text>
</comment>
<protein>
    <submittedName>
        <fullName evidence="5">Acrosin</fullName>
    </submittedName>
</protein>
<feature type="domain" description="Peptidase S1" evidence="4">
    <location>
        <begin position="70"/>
        <end position="324"/>
    </location>
</feature>
<dbReference type="SUPFAM" id="SSF50494">
    <property type="entry name" value="Trypsin-like serine proteases"/>
    <property type="match status" value="1"/>
</dbReference>
<keyword evidence="3" id="KW-0472">Membrane</keyword>
<organism evidence="5">
    <name type="scientific">Aceria tosichella</name>
    <name type="common">wheat curl mite</name>
    <dbReference type="NCBI Taxonomy" id="561515"/>
    <lineage>
        <taxon>Eukaryota</taxon>
        <taxon>Metazoa</taxon>
        <taxon>Ecdysozoa</taxon>
        <taxon>Arthropoda</taxon>
        <taxon>Chelicerata</taxon>
        <taxon>Arachnida</taxon>
        <taxon>Acari</taxon>
        <taxon>Acariformes</taxon>
        <taxon>Trombidiformes</taxon>
        <taxon>Prostigmata</taxon>
        <taxon>Eupodina</taxon>
        <taxon>Eriophyoidea</taxon>
        <taxon>Eriophyidae</taxon>
        <taxon>Eriophyinae</taxon>
        <taxon>Aceriini</taxon>
        <taxon>Aceria</taxon>
    </lineage>
</organism>
<dbReference type="Gene3D" id="2.40.10.10">
    <property type="entry name" value="Trypsin-like serine proteases"/>
    <property type="match status" value="1"/>
</dbReference>
<dbReference type="PANTHER" id="PTHR24256">
    <property type="entry name" value="TRYPTASE-RELATED"/>
    <property type="match status" value="1"/>
</dbReference>
<dbReference type="EMBL" id="GGYP01002304">
    <property type="protein sequence ID" value="MDE47075.1"/>
    <property type="molecule type" value="Transcribed_RNA"/>
</dbReference>
<keyword evidence="3" id="KW-0812">Transmembrane</keyword>
<dbReference type="InterPro" id="IPR043504">
    <property type="entry name" value="Peptidase_S1_PA_chymotrypsin"/>
</dbReference>
<dbReference type="PRINTS" id="PR00722">
    <property type="entry name" value="CHYMOTRYPSIN"/>
</dbReference>
<dbReference type="GO" id="GO:0006508">
    <property type="term" value="P:proteolysis"/>
    <property type="evidence" value="ECO:0007669"/>
    <property type="project" value="InterPro"/>
</dbReference>
<evidence type="ECO:0000256" key="3">
    <source>
        <dbReference type="SAM" id="Phobius"/>
    </source>
</evidence>
<keyword evidence="3" id="KW-1133">Transmembrane helix</keyword>
<dbReference type="SMART" id="SM00020">
    <property type="entry name" value="Tryp_SPc"/>
    <property type="match status" value="1"/>
</dbReference>
<sequence length="324" mass="35464">MSKQSKRQIPAANVGTTTIPWPSIVALFLVLVVNTGLCFSITEFSSAPAVGDEPTGALRETVIGYGGERIFGGHEIEHGEYPFLVSIDKRCAGSIIGPRHILTSAECVNNYYSLEHNWFVIPLIQMEVFIGEHNREVRGDGEQNVTIVDLKIHPKYDRTKGKVNNIALLTTKKEIKYTTNSSTIAGGRGAIGPIELRCDPVPDESRLTVVSWGATSYVDGRPFASQVPMKLAVRHVPNDMCECYMKKERMSVPPPKTLCAAPDTKNQGSICDGDSGAPLILKGPKGYELVGIASLYKKPCGLAQFPAVYTNISDYFTWIIDNRS</sequence>
<dbReference type="InterPro" id="IPR001314">
    <property type="entry name" value="Peptidase_S1A"/>
</dbReference>
<dbReference type="InterPro" id="IPR001254">
    <property type="entry name" value="Trypsin_dom"/>
</dbReference>
<proteinExistence type="inferred from homology"/>
<dbReference type="InterPro" id="IPR051487">
    <property type="entry name" value="Ser/Thr_Proteases_Immune/Dev"/>
</dbReference>
<evidence type="ECO:0000256" key="1">
    <source>
        <dbReference type="ARBA" id="ARBA00023157"/>
    </source>
</evidence>
<dbReference type="Pfam" id="PF00089">
    <property type="entry name" value="Trypsin"/>
    <property type="match status" value="1"/>
</dbReference>
<dbReference type="InterPro" id="IPR009003">
    <property type="entry name" value="Peptidase_S1_PA"/>
</dbReference>
<dbReference type="AlphaFoldDB" id="A0A6G1S998"/>
<evidence type="ECO:0000259" key="4">
    <source>
        <dbReference type="PROSITE" id="PS50240"/>
    </source>
</evidence>
<feature type="transmembrane region" description="Helical" evidence="3">
    <location>
        <begin position="21"/>
        <end position="42"/>
    </location>
</feature>
<dbReference type="GO" id="GO:0004252">
    <property type="term" value="F:serine-type endopeptidase activity"/>
    <property type="evidence" value="ECO:0007669"/>
    <property type="project" value="InterPro"/>
</dbReference>